<dbReference type="EMBL" id="CP070608">
    <property type="protein sequence ID" value="QSE95849.1"/>
    <property type="molecule type" value="Genomic_DNA"/>
</dbReference>
<dbReference type="Gene3D" id="3.40.50.620">
    <property type="entry name" value="HUPs"/>
    <property type="match status" value="1"/>
</dbReference>
<keyword evidence="10" id="KW-1185">Reference proteome</keyword>
<organism evidence="9 10">
    <name type="scientific">Fulvivirga lutea</name>
    <dbReference type="NCBI Taxonomy" id="2810512"/>
    <lineage>
        <taxon>Bacteria</taxon>
        <taxon>Pseudomonadati</taxon>
        <taxon>Bacteroidota</taxon>
        <taxon>Cytophagia</taxon>
        <taxon>Cytophagales</taxon>
        <taxon>Fulvivirgaceae</taxon>
        <taxon>Fulvivirga</taxon>
    </lineage>
</organism>
<dbReference type="PROSITE" id="PS51645">
    <property type="entry name" value="PHR_CRY_ALPHA_BETA"/>
    <property type="match status" value="1"/>
</dbReference>
<accession>A0A974WDB3</accession>
<dbReference type="InterPro" id="IPR005101">
    <property type="entry name" value="Cryptochr/Photolyase_FAD-bd"/>
</dbReference>
<reference evidence="9" key="1">
    <citation type="submission" date="2021-02" db="EMBL/GenBank/DDBJ databases">
        <title>Fulvivirga sp. S481 isolated from sea water.</title>
        <authorList>
            <person name="Bae S.S."/>
            <person name="Baek K."/>
        </authorList>
    </citation>
    <scope>NUCLEOTIDE SEQUENCE</scope>
    <source>
        <strain evidence="9">S481</strain>
    </source>
</reference>
<proteinExistence type="inferred from homology"/>
<dbReference type="InterPro" id="IPR036155">
    <property type="entry name" value="Crypto/Photolyase_N_sf"/>
</dbReference>
<evidence type="ECO:0000259" key="8">
    <source>
        <dbReference type="PROSITE" id="PS51645"/>
    </source>
</evidence>
<keyword evidence="2 5" id="KW-0285">Flavoprotein</keyword>
<keyword evidence="7" id="KW-0175">Coiled coil</keyword>
<dbReference type="GO" id="GO:0006950">
    <property type="term" value="P:response to stress"/>
    <property type="evidence" value="ECO:0007669"/>
    <property type="project" value="UniProtKB-ARBA"/>
</dbReference>
<keyword evidence="3 5" id="KW-0274">FAD</keyword>
<dbReference type="GO" id="GO:0003677">
    <property type="term" value="F:DNA binding"/>
    <property type="evidence" value="ECO:0007669"/>
    <property type="project" value="TreeGrafter"/>
</dbReference>
<evidence type="ECO:0000256" key="2">
    <source>
        <dbReference type="ARBA" id="ARBA00022630"/>
    </source>
</evidence>
<evidence type="ECO:0000256" key="3">
    <source>
        <dbReference type="ARBA" id="ARBA00022827"/>
    </source>
</evidence>
<feature type="binding site" evidence="5">
    <location>
        <begin position="227"/>
        <end position="233"/>
    </location>
    <ligand>
        <name>FAD</name>
        <dbReference type="ChEBI" id="CHEBI:57692"/>
    </ligand>
</feature>
<dbReference type="InterPro" id="IPR014729">
    <property type="entry name" value="Rossmann-like_a/b/a_fold"/>
</dbReference>
<keyword evidence="4 6" id="KW-0157">Chromophore</keyword>
<name>A0A974WDB3_9BACT</name>
<comment type="similarity">
    <text evidence="6">Belongs to the DNA photolyase family.</text>
</comment>
<dbReference type="Gene3D" id="1.25.40.80">
    <property type="match status" value="1"/>
</dbReference>
<evidence type="ECO:0000313" key="9">
    <source>
        <dbReference type="EMBL" id="QSE95849.1"/>
    </source>
</evidence>
<evidence type="ECO:0000256" key="5">
    <source>
        <dbReference type="PIRSR" id="PIRSR602081-1"/>
    </source>
</evidence>
<evidence type="ECO:0000256" key="7">
    <source>
        <dbReference type="SAM" id="Coils"/>
    </source>
</evidence>
<dbReference type="InterPro" id="IPR018394">
    <property type="entry name" value="DNA_photolyase_1_CS_C"/>
</dbReference>
<dbReference type="AlphaFoldDB" id="A0A974WDB3"/>
<dbReference type="GO" id="GO:0003904">
    <property type="term" value="F:deoxyribodipyrimidine photo-lyase activity"/>
    <property type="evidence" value="ECO:0007669"/>
    <property type="project" value="TreeGrafter"/>
</dbReference>
<feature type="binding site" evidence="5">
    <location>
        <position position="215"/>
    </location>
    <ligand>
        <name>FAD</name>
        <dbReference type="ChEBI" id="CHEBI:57692"/>
    </ligand>
</feature>
<dbReference type="SUPFAM" id="SSF48173">
    <property type="entry name" value="Cryptochrome/photolyase FAD-binding domain"/>
    <property type="match status" value="1"/>
</dbReference>
<evidence type="ECO:0000256" key="6">
    <source>
        <dbReference type="RuleBase" id="RU004182"/>
    </source>
</evidence>
<gene>
    <name evidence="9" type="ORF">JR347_09475</name>
</gene>
<dbReference type="Pfam" id="PF00875">
    <property type="entry name" value="DNA_photolyase"/>
    <property type="match status" value="1"/>
</dbReference>
<dbReference type="SUPFAM" id="SSF52425">
    <property type="entry name" value="Cryptochrome/photolyase, N-terminal domain"/>
    <property type="match status" value="1"/>
</dbReference>
<dbReference type="InterPro" id="IPR006050">
    <property type="entry name" value="DNA_photolyase_N"/>
</dbReference>
<dbReference type="PANTHER" id="PTHR11455">
    <property type="entry name" value="CRYPTOCHROME"/>
    <property type="match status" value="1"/>
</dbReference>
<evidence type="ECO:0000313" key="10">
    <source>
        <dbReference type="Proteomes" id="UP000662783"/>
    </source>
</evidence>
<feature type="domain" description="Photolyase/cryptochrome alpha/beta" evidence="8">
    <location>
        <begin position="4"/>
        <end position="134"/>
    </location>
</feature>
<dbReference type="PANTHER" id="PTHR11455:SF9">
    <property type="entry name" value="CRYPTOCHROME CIRCADIAN CLOCK 5 ISOFORM X1"/>
    <property type="match status" value="1"/>
</dbReference>
<dbReference type="InterPro" id="IPR036134">
    <property type="entry name" value="Crypto/Photolyase_FAD-like_sf"/>
</dbReference>
<dbReference type="Pfam" id="PF03441">
    <property type="entry name" value="FAD_binding_7"/>
    <property type="match status" value="1"/>
</dbReference>
<dbReference type="GO" id="GO:0009416">
    <property type="term" value="P:response to light stimulus"/>
    <property type="evidence" value="ECO:0007669"/>
    <property type="project" value="TreeGrafter"/>
</dbReference>
<comment type="cofactor">
    <cofactor evidence="1">
        <name>(6R)-5,10-methylene-5,6,7,8-tetrahydrofolate</name>
        <dbReference type="ChEBI" id="CHEBI:15636"/>
    </cofactor>
</comment>
<dbReference type="GO" id="GO:0006139">
    <property type="term" value="P:nucleobase-containing compound metabolic process"/>
    <property type="evidence" value="ECO:0007669"/>
    <property type="project" value="UniProtKB-ARBA"/>
</dbReference>
<protein>
    <submittedName>
        <fullName evidence="9">Deoxyribodipyrimidine photo-lyase</fullName>
    </submittedName>
</protein>
<evidence type="ECO:0000256" key="4">
    <source>
        <dbReference type="ARBA" id="ARBA00022991"/>
    </source>
</evidence>
<dbReference type="PROSITE" id="PS00394">
    <property type="entry name" value="DNA_PHOTOLYASES_1_1"/>
    <property type="match status" value="1"/>
</dbReference>
<dbReference type="Gene3D" id="1.10.579.10">
    <property type="entry name" value="DNA Cyclobutane Dipyrimidine Photolyase, subunit A, domain 3"/>
    <property type="match status" value="1"/>
</dbReference>
<dbReference type="PRINTS" id="PR00147">
    <property type="entry name" value="DNAPHOTLYASE"/>
</dbReference>
<evidence type="ECO:0000256" key="1">
    <source>
        <dbReference type="ARBA" id="ARBA00001932"/>
    </source>
</evidence>
<comment type="cofactor">
    <cofactor evidence="5">
        <name>FAD</name>
        <dbReference type="ChEBI" id="CHEBI:57692"/>
    </cofactor>
    <text evidence="5">Binds 1 FAD per subunit.</text>
</comment>
<dbReference type="RefSeq" id="WP_205720362.1">
    <property type="nucleotide sequence ID" value="NZ_CP070608.1"/>
</dbReference>
<dbReference type="KEGG" id="fuv:JR347_09475"/>
<feature type="coiled-coil region" evidence="7">
    <location>
        <begin position="53"/>
        <end position="80"/>
    </location>
</feature>
<dbReference type="GO" id="GO:0071949">
    <property type="term" value="F:FAD binding"/>
    <property type="evidence" value="ECO:0007669"/>
    <property type="project" value="TreeGrafter"/>
</dbReference>
<dbReference type="Proteomes" id="UP000662783">
    <property type="component" value="Chromosome"/>
</dbReference>
<sequence>MSEAVTIVWLKRDLRLRDHAALFDAAKSGKAILFLYVYEPILLNHDHYSERHFQFIQQSLEELDKQLASFNTEVLKLRGDFIDVFDKLSSQIQIDSIHSHEEVGVKVTFDRDLEFKAYCTQNNIKWIEHPDNGIIRGLTNREQWTKHWYKFMSQPVYRVDMASTTFFTSEQINRLSRVSKSNLSKTHIADTFQVGGELQAHKVLKSFTYSRIKEYSRGISKPEMSRTSCSRLSPYLAWGNISIRQVYQALQDLKKEGKNKSQISAVSSRLRWRSHFMQKFESECSMEFDSVNKGYRTLAKHSSNEKLNAWKSGKTGYPLVDACMRCLNETGYINFRMRAMLTSFATHLLWLPWQDVTPHLAQQFLDFEPGIHFPQIQMQAGVTGTNTIRIYNPIKQSKDHDPQGTFIKRWVPELKECPEQFIHEPWLMTTLDQQLSNFYPAQEYYLPLVDQKEASKHARQKIWSHRKNELVKDEKKRILAKHVIPGRKNA</sequence>
<dbReference type="InterPro" id="IPR002081">
    <property type="entry name" value="Cryptochrome/DNA_photolyase_1"/>
</dbReference>